<comment type="caution">
    <text evidence="3">The sequence shown here is derived from an EMBL/GenBank/DDBJ whole genome shotgun (WGS) entry which is preliminary data.</text>
</comment>
<dbReference type="InterPro" id="IPR038955">
    <property type="entry name" value="PriA/CPL1_fungi"/>
</dbReference>
<gene>
    <name evidence="3" type="ORF">DB88DRAFT_483850</name>
</gene>
<evidence type="ECO:0000259" key="2">
    <source>
        <dbReference type="Pfam" id="PF21671"/>
    </source>
</evidence>
<evidence type="ECO:0000313" key="3">
    <source>
        <dbReference type="EMBL" id="KAK1925418.1"/>
    </source>
</evidence>
<feature type="domain" description="Protein CPL1-like" evidence="2">
    <location>
        <begin position="106"/>
        <end position="165"/>
    </location>
</feature>
<sequence length="185" mass="19571">MRFSTLLNMLVIVPVAMSMPTPSMAQPESRGLTFLHEHHARHNKWEPRVWSASQRTRTVPSAIAQRDAPAVLPLGSKNDLARCPAPAIACPTDPISPEAVSSSTEWECISPEEDLYSCGGCATLGTGMDCTTIPSVLSVSCQVGACQVHTCDVGFVPASDGLSCVEATPATGAEKGHDVLINRAE</sequence>
<dbReference type="Pfam" id="PF21671">
    <property type="entry name" value="CPL1-like"/>
    <property type="match status" value="1"/>
</dbReference>
<evidence type="ECO:0000313" key="4">
    <source>
        <dbReference type="Proteomes" id="UP001182556"/>
    </source>
</evidence>
<reference evidence="3" key="1">
    <citation type="submission" date="2023-02" db="EMBL/GenBank/DDBJ databases">
        <title>Identification and recombinant expression of a fungal hydrolase from Papiliotrema laurentii that hydrolyzes apple cutin and clears colloidal polyester polyurethane.</title>
        <authorList>
            <consortium name="DOE Joint Genome Institute"/>
            <person name="Roman V.A."/>
            <person name="Bojanowski C."/>
            <person name="Crable B.R."/>
            <person name="Wagner D.N."/>
            <person name="Hung C.S."/>
            <person name="Nadeau L.J."/>
            <person name="Schratz L."/>
            <person name="Haridas S."/>
            <person name="Pangilinan J."/>
            <person name="Lipzen A."/>
            <person name="Na H."/>
            <person name="Yan M."/>
            <person name="Ng V."/>
            <person name="Grigoriev I.V."/>
            <person name="Spatafora J.W."/>
            <person name="Barlow D."/>
            <person name="Biffinger J."/>
            <person name="Kelley-Loughnane N."/>
            <person name="Varaljay V.A."/>
            <person name="Crookes-Goodson W.J."/>
        </authorList>
    </citation>
    <scope>NUCLEOTIDE SEQUENCE</scope>
    <source>
        <strain evidence="3">5307AH</strain>
    </source>
</reference>
<name>A0AAD9L6W5_PAPLA</name>
<organism evidence="3 4">
    <name type="scientific">Papiliotrema laurentii</name>
    <name type="common">Cryptococcus laurentii</name>
    <dbReference type="NCBI Taxonomy" id="5418"/>
    <lineage>
        <taxon>Eukaryota</taxon>
        <taxon>Fungi</taxon>
        <taxon>Dikarya</taxon>
        <taxon>Basidiomycota</taxon>
        <taxon>Agaricomycotina</taxon>
        <taxon>Tremellomycetes</taxon>
        <taxon>Tremellales</taxon>
        <taxon>Rhynchogastremaceae</taxon>
        <taxon>Papiliotrema</taxon>
    </lineage>
</organism>
<keyword evidence="1" id="KW-0732">Signal</keyword>
<dbReference type="AlphaFoldDB" id="A0AAD9L6W5"/>
<dbReference type="PANTHER" id="PTHR35192:SF2">
    <property type="entry name" value="APPLE DOMAIN-CONTAINING PROTEIN"/>
    <property type="match status" value="1"/>
</dbReference>
<feature type="signal peptide" evidence="1">
    <location>
        <begin position="1"/>
        <end position="25"/>
    </location>
</feature>
<dbReference type="EMBL" id="JAODAN010000003">
    <property type="protein sequence ID" value="KAK1925418.1"/>
    <property type="molecule type" value="Genomic_DNA"/>
</dbReference>
<dbReference type="Proteomes" id="UP001182556">
    <property type="component" value="Unassembled WGS sequence"/>
</dbReference>
<proteinExistence type="predicted"/>
<dbReference type="InterPro" id="IPR048661">
    <property type="entry name" value="CPL1-like"/>
</dbReference>
<dbReference type="PANTHER" id="PTHR35192">
    <property type="entry name" value="PROTEIN, PUTATIVE-RELATED"/>
    <property type="match status" value="1"/>
</dbReference>
<protein>
    <recommendedName>
        <fullName evidence="2">Protein CPL1-like domain-containing protein</fullName>
    </recommendedName>
</protein>
<feature type="chain" id="PRO_5042212893" description="Protein CPL1-like domain-containing protein" evidence="1">
    <location>
        <begin position="26"/>
        <end position="185"/>
    </location>
</feature>
<accession>A0AAD9L6W5</accession>
<evidence type="ECO:0000256" key="1">
    <source>
        <dbReference type="SAM" id="SignalP"/>
    </source>
</evidence>
<keyword evidence="4" id="KW-1185">Reference proteome</keyword>